<dbReference type="EMBL" id="RJJD01000001">
    <property type="protein sequence ID" value="RNI31013.1"/>
    <property type="molecule type" value="Genomic_DNA"/>
</dbReference>
<feature type="region of interest" description="Disordered" evidence="1">
    <location>
        <begin position="63"/>
        <end position="143"/>
    </location>
</feature>
<evidence type="ECO:0008006" key="5">
    <source>
        <dbReference type="Google" id="ProtNLM"/>
    </source>
</evidence>
<comment type="caution">
    <text evidence="3">The sequence shown here is derived from an EMBL/GenBank/DDBJ whole genome shotgun (WGS) entry which is preliminary data.</text>
</comment>
<organism evidence="3 4">
    <name type="scientific">Rufibacter latericius</name>
    <dbReference type="NCBI Taxonomy" id="2487040"/>
    <lineage>
        <taxon>Bacteria</taxon>
        <taxon>Pseudomonadati</taxon>
        <taxon>Bacteroidota</taxon>
        <taxon>Cytophagia</taxon>
        <taxon>Cytophagales</taxon>
        <taxon>Hymenobacteraceae</taxon>
        <taxon>Rufibacter</taxon>
    </lineage>
</organism>
<protein>
    <recommendedName>
        <fullName evidence="5">Translation initiation factor IF-2</fullName>
    </recommendedName>
</protein>
<gene>
    <name evidence="3" type="ORF">EFB08_00270</name>
</gene>
<feature type="compositionally biased region" description="Low complexity" evidence="1">
    <location>
        <begin position="123"/>
        <end position="143"/>
    </location>
</feature>
<name>A0A3M9N1I2_9BACT</name>
<evidence type="ECO:0000256" key="1">
    <source>
        <dbReference type="SAM" id="MobiDB-lite"/>
    </source>
</evidence>
<keyword evidence="4" id="KW-1185">Reference proteome</keyword>
<proteinExistence type="predicted"/>
<evidence type="ECO:0000313" key="3">
    <source>
        <dbReference type="EMBL" id="RNI31013.1"/>
    </source>
</evidence>
<dbReference type="AlphaFoldDB" id="A0A3M9N1I2"/>
<keyword evidence="2" id="KW-0732">Signal</keyword>
<reference evidence="3 4" key="1">
    <citation type="submission" date="2018-11" db="EMBL/GenBank/DDBJ databases">
        <title>Rufibacter latericius sp. nov., isolated from water in Baiyang Lake.</title>
        <authorList>
            <person name="Yang Y."/>
        </authorList>
    </citation>
    <scope>NUCLEOTIDE SEQUENCE [LARGE SCALE GENOMIC DNA]</scope>
    <source>
        <strain evidence="3 4">R-22-1c-1</strain>
    </source>
</reference>
<feature type="compositionally biased region" description="Basic and acidic residues" evidence="1">
    <location>
        <begin position="79"/>
        <end position="99"/>
    </location>
</feature>
<sequence>MRFIYMKINFLLALATLCTASIFALPVVAQDLNTGVTSEFIQKEAPVAAATVKTDLAANLVSEEALSQPMPSETGDFQGQDKPRQTRKGDKQEVKEVATAKRQQKPRKVSEDAGQVTRGGFAGRPQSAARPGRGAAGSAAKVTGKVTKTVKAAKPVKVGGVGVGRIKVGKN</sequence>
<feature type="chain" id="PRO_5018293498" description="Translation initiation factor IF-2" evidence="2">
    <location>
        <begin position="30"/>
        <end position="171"/>
    </location>
</feature>
<accession>A0A3M9N1I2</accession>
<feature type="signal peptide" evidence="2">
    <location>
        <begin position="1"/>
        <end position="29"/>
    </location>
</feature>
<evidence type="ECO:0000256" key="2">
    <source>
        <dbReference type="SAM" id="SignalP"/>
    </source>
</evidence>
<evidence type="ECO:0000313" key="4">
    <source>
        <dbReference type="Proteomes" id="UP000272117"/>
    </source>
</evidence>
<dbReference type="Proteomes" id="UP000272117">
    <property type="component" value="Unassembled WGS sequence"/>
</dbReference>